<comment type="caution">
    <text evidence="4">The sequence shown here is derived from an EMBL/GenBank/DDBJ whole genome shotgun (WGS) entry which is preliminary data.</text>
</comment>
<dbReference type="Gene3D" id="2.60.120.180">
    <property type="match status" value="1"/>
</dbReference>
<dbReference type="AlphaFoldDB" id="A0AB34KMK9"/>
<keyword evidence="5" id="KW-1185">Reference proteome</keyword>
<dbReference type="GeneID" id="96006842"/>
<keyword evidence="2" id="KW-0119">Carbohydrate metabolism</keyword>
<accession>A0AB34KMK9</accession>
<gene>
    <name evidence="4" type="ORF">WHR41_05399</name>
</gene>
<keyword evidence="2" id="KW-0326">Glycosidase</keyword>
<keyword evidence="3" id="KW-0732">Signal</keyword>
<sequence>MKLTTALLTSALAALATSSPLVRRADMCGDWDSVVSGDYTLYNNLWGKGSATSGSQCTTLDGKSGDTIKWHSTWSWAGGKTSIKSFPNVVAKTQAVQVSKVKSMPSKWTWSYEGSDLVADVAYDVFTSATAGGAEAYEMMVWLANINAGPISSNYGADGNAVPIGSTTIAGHKWNVYKGPNGDMTVFSFLPASGEQIKSFSGDVYEFMNYLVKQQGLPATQYLKSFGAGTEPTLGSNAKFTTTGYEVKINYA</sequence>
<evidence type="ECO:0000313" key="4">
    <source>
        <dbReference type="EMBL" id="KAL1586229.1"/>
    </source>
</evidence>
<dbReference type="RefSeq" id="XP_069229334.1">
    <property type="nucleotide sequence ID" value="XM_069374004.1"/>
</dbReference>
<dbReference type="PANTHER" id="PTHR34002">
    <property type="entry name" value="BLR1656 PROTEIN"/>
    <property type="match status" value="1"/>
</dbReference>
<dbReference type="Pfam" id="PF01670">
    <property type="entry name" value="Glyco_hydro_12"/>
    <property type="match status" value="1"/>
</dbReference>
<dbReference type="Proteomes" id="UP000803884">
    <property type="component" value="Unassembled WGS sequence"/>
</dbReference>
<dbReference type="SUPFAM" id="SSF49899">
    <property type="entry name" value="Concanavalin A-like lectins/glucanases"/>
    <property type="match status" value="1"/>
</dbReference>
<proteinExistence type="inferred from homology"/>
<keyword evidence="2" id="KW-0378">Hydrolase</keyword>
<keyword evidence="2" id="KW-0624">Polysaccharide degradation</keyword>
<name>A0AB34KMK9_9PEZI</name>
<dbReference type="InterPro" id="IPR013319">
    <property type="entry name" value="GH11/12"/>
</dbReference>
<organism evidence="4 5">
    <name type="scientific">Cladosporium halotolerans</name>
    <dbReference type="NCBI Taxonomy" id="1052096"/>
    <lineage>
        <taxon>Eukaryota</taxon>
        <taxon>Fungi</taxon>
        <taxon>Dikarya</taxon>
        <taxon>Ascomycota</taxon>
        <taxon>Pezizomycotina</taxon>
        <taxon>Dothideomycetes</taxon>
        <taxon>Dothideomycetidae</taxon>
        <taxon>Cladosporiales</taxon>
        <taxon>Cladosporiaceae</taxon>
        <taxon>Cladosporium</taxon>
    </lineage>
</organism>
<dbReference type="PANTHER" id="PTHR34002:SF9">
    <property type="entry name" value="XYLOGLUCAN-SPECIFIC ENDO-BETA-1,4-GLUCANASE A"/>
    <property type="match status" value="1"/>
</dbReference>
<feature type="chain" id="PRO_5044189145" evidence="3">
    <location>
        <begin position="19"/>
        <end position="252"/>
    </location>
</feature>
<evidence type="ECO:0000256" key="1">
    <source>
        <dbReference type="ARBA" id="ARBA00005519"/>
    </source>
</evidence>
<evidence type="ECO:0000256" key="3">
    <source>
        <dbReference type="SAM" id="SignalP"/>
    </source>
</evidence>
<comment type="similarity">
    <text evidence="1 2">Belongs to the glycosyl hydrolase 12 (cellulase H) family.</text>
</comment>
<protein>
    <submittedName>
        <fullName evidence="4">Uncharacterized protein</fullName>
    </submittedName>
</protein>
<dbReference type="InterPro" id="IPR013320">
    <property type="entry name" value="ConA-like_dom_sf"/>
</dbReference>
<dbReference type="InterPro" id="IPR002594">
    <property type="entry name" value="GH12"/>
</dbReference>
<feature type="signal peptide" evidence="3">
    <location>
        <begin position="1"/>
        <end position="18"/>
    </location>
</feature>
<evidence type="ECO:0000256" key="2">
    <source>
        <dbReference type="RuleBase" id="RU361163"/>
    </source>
</evidence>
<evidence type="ECO:0000313" key="5">
    <source>
        <dbReference type="Proteomes" id="UP000803884"/>
    </source>
</evidence>
<reference evidence="4 5" key="1">
    <citation type="journal article" date="2020" name="Microbiol. Resour. Announc.">
        <title>Draft Genome Sequence of a Cladosporium Species Isolated from the Mesophotic Ascidian Didemnum maculosum.</title>
        <authorList>
            <person name="Gioti A."/>
            <person name="Siaperas R."/>
            <person name="Nikolaivits E."/>
            <person name="Le Goff G."/>
            <person name="Ouazzani J."/>
            <person name="Kotoulas G."/>
            <person name="Topakas E."/>
        </authorList>
    </citation>
    <scope>NUCLEOTIDE SEQUENCE [LARGE SCALE GENOMIC DNA]</scope>
    <source>
        <strain evidence="4 5">TM138-S3</strain>
    </source>
</reference>
<dbReference type="GO" id="GO:0000272">
    <property type="term" value="P:polysaccharide catabolic process"/>
    <property type="evidence" value="ECO:0007669"/>
    <property type="project" value="UniProtKB-KW"/>
</dbReference>
<dbReference type="EMBL" id="JAAQHG020000015">
    <property type="protein sequence ID" value="KAL1586229.1"/>
    <property type="molecule type" value="Genomic_DNA"/>
</dbReference>
<dbReference type="GO" id="GO:0008810">
    <property type="term" value="F:cellulase activity"/>
    <property type="evidence" value="ECO:0007669"/>
    <property type="project" value="InterPro"/>
</dbReference>